<dbReference type="SUPFAM" id="SSF51182">
    <property type="entry name" value="RmlC-like cupins"/>
    <property type="match status" value="1"/>
</dbReference>
<dbReference type="Gene3D" id="2.60.120.10">
    <property type="entry name" value="Jelly Rolls"/>
    <property type="match status" value="1"/>
</dbReference>
<evidence type="ECO:0000313" key="2">
    <source>
        <dbReference type="EMBL" id="CAA9277160.1"/>
    </source>
</evidence>
<accession>A0A6J4JGY4</accession>
<dbReference type="InterPro" id="IPR013096">
    <property type="entry name" value="Cupin_2"/>
</dbReference>
<evidence type="ECO:0000259" key="1">
    <source>
        <dbReference type="Pfam" id="PF07883"/>
    </source>
</evidence>
<sequence>MDQGQVDFASGFAGLATRGERETTAPLGGVDVRLVRVPAGGEGRWDSHPDSTETVVVWSGEFQVEFRDRTLRLTAGQCCVVPVGAEHRGTSPTGAEVVLFKKSPD</sequence>
<dbReference type="AlphaFoldDB" id="A0A6J4JGY4"/>
<feature type="domain" description="Cupin type-2" evidence="1">
    <location>
        <begin position="34"/>
        <end position="98"/>
    </location>
</feature>
<proteinExistence type="predicted"/>
<dbReference type="EMBL" id="CADCTG010000264">
    <property type="protein sequence ID" value="CAA9277160.1"/>
    <property type="molecule type" value="Genomic_DNA"/>
</dbReference>
<gene>
    <name evidence="2" type="ORF">AVDCRST_MAG08-3514</name>
</gene>
<protein>
    <recommendedName>
        <fullName evidence="1">Cupin type-2 domain-containing protein</fullName>
    </recommendedName>
</protein>
<organism evidence="2">
    <name type="scientific">uncultured Acetobacteraceae bacterium</name>
    <dbReference type="NCBI Taxonomy" id="169975"/>
    <lineage>
        <taxon>Bacteria</taxon>
        <taxon>Pseudomonadati</taxon>
        <taxon>Pseudomonadota</taxon>
        <taxon>Alphaproteobacteria</taxon>
        <taxon>Acetobacterales</taxon>
        <taxon>Acetobacteraceae</taxon>
        <taxon>environmental samples</taxon>
    </lineage>
</organism>
<name>A0A6J4JGY4_9PROT</name>
<dbReference type="InterPro" id="IPR011051">
    <property type="entry name" value="RmlC_Cupin_sf"/>
</dbReference>
<dbReference type="Pfam" id="PF07883">
    <property type="entry name" value="Cupin_2"/>
    <property type="match status" value="1"/>
</dbReference>
<reference evidence="2" key="1">
    <citation type="submission" date="2020-02" db="EMBL/GenBank/DDBJ databases">
        <authorList>
            <person name="Meier V. D."/>
        </authorList>
    </citation>
    <scope>NUCLEOTIDE SEQUENCE</scope>
    <source>
        <strain evidence="2">AVDCRST_MAG08</strain>
    </source>
</reference>
<dbReference type="InterPro" id="IPR014710">
    <property type="entry name" value="RmlC-like_jellyroll"/>
</dbReference>